<evidence type="ECO:0000313" key="12">
    <source>
        <dbReference type="Proteomes" id="UP001350972"/>
    </source>
</evidence>
<dbReference type="EMBL" id="NKYI01000029">
    <property type="protein sequence ID" value="PIK81939.1"/>
    <property type="molecule type" value="Genomic_DNA"/>
</dbReference>
<dbReference type="PROSITE" id="PS51318">
    <property type="entry name" value="TAT"/>
    <property type="match status" value="1"/>
</dbReference>
<dbReference type="RefSeq" id="WP_004866693.1">
    <property type="nucleotide sequence ID" value="NZ_ABDFAB020000015.1"/>
</dbReference>
<dbReference type="GO" id="GO:0030288">
    <property type="term" value="C:outer membrane-bounded periplasmic space"/>
    <property type="evidence" value="ECO:0007669"/>
    <property type="project" value="TreeGrafter"/>
</dbReference>
<dbReference type="InterPro" id="IPR051313">
    <property type="entry name" value="Bact_iron-sidero_bind"/>
</dbReference>
<dbReference type="InterPro" id="IPR006311">
    <property type="entry name" value="TAT_signal"/>
</dbReference>
<evidence type="ECO:0000256" key="6">
    <source>
        <dbReference type="SAM" id="SignalP"/>
    </source>
</evidence>
<feature type="chain" id="PRO_5044568571" evidence="6">
    <location>
        <begin position="21"/>
        <end position="285"/>
    </location>
</feature>
<dbReference type="EMBL" id="CP104450">
    <property type="protein sequence ID" value="UXE39276.1"/>
    <property type="molecule type" value="Genomic_DNA"/>
</dbReference>
<dbReference type="AlphaFoldDB" id="A0A1Y6GD68"/>
<dbReference type="PANTHER" id="PTHR30532">
    <property type="entry name" value="IRON III DICITRATE-BINDING PERIPLASMIC PROTEIN"/>
    <property type="match status" value="1"/>
</dbReference>
<dbReference type="InterPro" id="IPR002491">
    <property type="entry name" value="ABC_transptr_periplasmic_BD"/>
</dbReference>
<dbReference type="Proteomes" id="UP001350972">
    <property type="component" value="Chromosome"/>
</dbReference>
<evidence type="ECO:0000313" key="10">
    <source>
        <dbReference type="EMBL" id="WWC12852.1"/>
    </source>
</evidence>
<keyword evidence="12" id="KW-1185">Reference proteome</keyword>
<comment type="similarity">
    <text evidence="2">Belongs to the bacterial solute-binding protein 8 family.</text>
</comment>
<name>A0A1Y6GD68_RAOOR</name>
<keyword evidence="4" id="KW-0408">Iron</keyword>
<dbReference type="Gene3D" id="3.40.50.1980">
    <property type="entry name" value="Nitrogenase molybdenum iron protein domain"/>
    <property type="match status" value="2"/>
</dbReference>
<evidence type="ECO:0000256" key="3">
    <source>
        <dbReference type="ARBA" id="ARBA00022448"/>
    </source>
</evidence>
<organism evidence="8 11">
    <name type="scientific">Raoultella ornithinolytica</name>
    <name type="common">Klebsiella ornithinolytica</name>
    <dbReference type="NCBI Taxonomy" id="54291"/>
    <lineage>
        <taxon>Bacteria</taxon>
        <taxon>Pseudomonadati</taxon>
        <taxon>Pseudomonadota</taxon>
        <taxon>Gammaproteobacteria</taxon>
        <taxon>Enterobacterales</taxon>
        <taxon>Enterobacteriaceae</taxon>
        <taxon>Klebsiella/Raoultella group</taxon>
        <taxon>Raoultella</taxon>
    </lineage>
</organism>
<evidence type="ECO:0000256" key="4">
    <source>
        <dbReference type="ARBA" id="ARBA00022496"/>
    </source>
</evidence>
<sequence>MLSRRRLLTAALLAPALSWASSSPVPQRLAVLDWGLTEMILALGITPAGVSAPDWYRKLISVPTLPATVQDLGLLFQPNLETLYALKPDTIVITPQHALLKPALAQVAPLVTLPAHGLSAFISATQQLGIVLKREPQAAALIAALSQRIIRARGYAQKLLQPVLFASPVDALHLRLYTAGSLPGDVLAACGMRNAWRASGGAEGNVLVELTRIATLDARPILLVAADQREAVAHWQQSRLWRSLPLTSRYPLALIEQPISDAGALITAGRFADIFSQLMAGWRDA</sequence>
<dbReference type="Proteomes" id="UP001064206">
    <property type="component" value="Chromosome"/>
</dbReference>
<keyword evidence="4" id="KW-0406">Ion transport</keyword>
<protein>
    <submittedName>
        <fullName evidence="8">ABC transporter substrate-binding protein</fullName>
    </submittedName>
</protein>
<evidence type="ECO:0000256" key="1">
    <source>
        <dbReference type="ARBA" id="ARBA00004196"/>
    </source>
</evidence>
<keyword evidence="3" id="KW-0813">Transport</keyword>
<feature type="signal peptide" evidence="6">
    <location>
        <begin position="1"/>
        <end position="20"/>
    </location>
</feature>
<feature type="domain" description="Fe/B12 periplasmic-binding" evidence="7">
    <location>
        <begin position="28"/>
        <end position="283"/>
    </location>
</feature>
<reference evidence="9" key="2">
    <citation type="submission" date="2022-09" db="EMBL/GenBank/DDBJ databases">
        <title>Multidrug resistance Raoultella ornithinolytica Strain MQB_Silv_108.</title>
        <authorList>
            <person name="Quintela-Baluja M."/>
        </authorList>
    </citation>
    <scope>NUCLEOTIDE SEQUENCE</scope>
    <source>
        <strain evidence="9">MQB_Silv_108</strain>
    </source>
</reference>
<dbReference type="EMBL" id="CP145163">
    <property type="protein sequence ID" value="WWC12852.1"/>
    <property type="molecule type" value="Genomic_DNA"/>
</dbReference>
<evidence type="ECO:0000313" key="8">
    <source>
        <dbReference type="EMBL" id="PIK81939.1"/>
    </source>
</evidence>
<reference evidence="10 12" key="3">
    <citation type="submission" date="2024-02" db="EMBL/GenBank/DDBJ databases">
        <title>Tn5403 promotes plasmid rearrangements and degradation of the Klebsiella pneumoniae carbapenemase (KPC) transposon Tn4401.</title>
        <authorList>
            <person name="Sheppard A.E."/>
            <person name="Barry K.E."/>
            <person name="Parikh H.I."/>
            <person name="Vegesana K."/>
            <person name="Sebra R."/>
            <person name="George S."/>
            <person name="Sanderson N.D."/>
            <person name="Stoesser N."/>
            <person name="Eyre D.W."/>
            <person name="Crook D.W."/>
            <person name="Walker A.S."/>
            <person name="Mathers A.J."/>
        </authorList>
    </citation>
    <scope>NUCLEOTIDE SEQUENCE [LARGE SCALE GENOMIC DNA]</scope>
    <source>
        <strain evidence="10 12">CAV1921</strain>
    </source>
</reference>
<proteinExistence type="inferred from homology"/>
<comment type="subcellular location">
    <subcellularLocation>
        <location evidence="1">Cell envelope</location>
    </subcellularLocation>
</comment>
<dbReference type="SUPFAM" id="SSF53807">
    <property type="entry name" value="Helical backbone' metal receptor"/>
    <property type="match status" value="1"/>
</dbReference>
<evidence type="ECO:0000313" key="9">
    <source>
        <dbReference type="EMBL" id="UXE39276.1"/>
    </source>
</evidence>
<keyword evidence="5 6" id="KW-0732">Signal</keyword>
<dbReference type="PANTHER" id="PTHR30532:SF1">
    <property type="entry name" value="IRON(3+)-HYDROXAMATE-BINDING PROTEIN FHUD"/>
    <property type="match status" value="1"/>
</dbReference>
<reference evidence="8 11" key="1">
    <citation type="submission" date="2017-07" db="EMBL/GenBank/DDBJ databases">
        <title>Raoultella ornithinolytica strain HH3 draft genome.</title>
        <authorList>
            <person name="Duceppe M.-O."/>
            <person name="Huang H."/>
            <person name="Phipps-Todd B."/>
        </authorList>
    </citation>
    <scope>NUCLEOTIDE SEQUENCE [LARGE SCALE GENOMIC DNA]</scope>
    <source>
        <strain evidence="8 11">HH3</strain>
    </source>
</reference>
<evidence type="ECO:0000256" key="2">
    <source>
        <dbReference type="ARBA" id="ARBA00008814"/>
    </source>
</evidence>
<dbReference type="PRINTS" id="PR01715">
    <property type="entry name" value="FERRIBNDNGPP"/>
</dbReference>
<dbReference type="PROSITE" id="PS50983">
    <property type="entry name" value="FE_B12_PBP"/>
    <property type="match status" value="1"/>
</dbReference>
<evidence type="ECO:0000313" key="11">
    <source>
        <dbReference type="Proteomes" id="UP000229713"/>
    </source>
</evidence>
<evidence type="ECO:0000259" key="7">
    <source>
        <dbReference type="PROSITE" id="PS50983"/>
    </source>
</evidence>
<gene>
    <name evidence="8" type="ORF">CFY86_21490</name>
    <name evidence="10" type="ORF">LM286_05785</name>
    <name evidence="9" type="ORF">N2J37_05785</name>
</gene>
<dbReference type="Proteomes" id="UP000229713">
    <property type="component" value="Unassembled WGS sequence"/>
</dbReference>
<keyword evidence="4" id="KW-0410">Iron transport</keyword>
<evidence type="ECO:0000256" key="5">
    <source>
        <dbReference type="ARBA" id="ARBA00022729"/>
    </source>
</evidence>
<dbReference type="GO" id="GO:1901678">
    <property type="term" value="P:iron coordination entity transport"/>
    <property type="evidence" value="ECO:0007669"/>
    <property type="project" value="UniProtKB-ARBA"/>
</dbReference>
<accession>A0A1Y6GD68</accession>
<dbReference type="Pfam" id="PF01497">
    <property type="entry name" value="Peripla_BP_2"/>
    <property type="match status" value="1"/>
</dbReference>